<accession>A0A7V8K6R3</accession>
<feature type="signal peptide" evidence="2">
    <location>
        <begin position="1"/>
        <end position="26"/>
    </location>
</feature>
<organism evidence="3 4">
    <name type="scientific">Pseudoxanthomonas broegbernensis</name>
    <dbReference type="NCBI Taxonomy" id="83619"/>
    <lineage>
        <taxon>Bacteria</taxon>
        <taxon>Pseudomonadati</taxon>
        <taxon>Pseudomonadota</taxon>
        <taxon>Gammaproteobacteria</taxon>
        <taxon>Lysobacterales</taxon>
        <taxon>Lysobacteraceae</taxon>
        <taxon>Pseudoxanthomonas</taxon>
    </lineage>
</organism>
<keyword evidence="2" id="KW-0732">Signal</keyword>
<keyword evidence="4" id="KW-1185">Reference proteome</keyword>
<protein>
    <submittedName>
        <fullName evidence="3">Uncharacterized protein</fullName>
    </submittedName>
</protein>
<gene>
    <name evidence="3" type="ORF">B1992_09605</name>
</gene>
<feature type="compositionally biased region" description="Basic and acidic residues" evidence="1">
    <location>
        <begin position="43"/>
        <end position="90"/>
    </location>
</feature>
<evidence type="ECO:0000256" key="2">
    <source>
        <dbReference type="SAM" id="SignalP"/>
    </source>
</evidence>
<comment type="caution">
    <text evidence="3">The sequence shown here is derived from an EMBL/GenBank/DDBJ whole genome shotgun (WGS) entry which is preliminary data.</text>
</comment>
<name>A0A7V8K6R3_9GAMM</name>
<dbReference type="Proteomes" id="UP000462066">
    <property type="component" value="Unassembled WGS sequence"/>
</dbReference>
<dbReference type="RefSeq" id="WP_162311271.1">
    <property type="nucleotide sequence ID" value="NZ_JACHGU010000001.1"/>
</dbReference>
<proteinExistence type="predicted"/>
<evidence type="ECO:0000313" key="4">
    <source>
        <dbReference type="Proteomes" id="UP000462066"/>
    </source>
</evidence>
<evidence type="ECO:0000313" key="3">
    <source>
        <dbReference type="EMBL" id="KAF1686199.1"/>
    </source>
</evidence>
<feature type="region of interest" description="Disordered" evidence="1">
    <location>
        <begin position="29"/>
        <end position="90"/>
    </location>
</feature>
<sequence length="90" mass="10013">MNRRLFWSALAAVAVVAAAVPLLALAQNRPSQGQPGAQQGALAEHKAQEQRERDEAAERAKRREAARTGQDSRAKARPQKEEEEEERGRR</sequence>
<dbReference type="EMBL" id="MWIP01000008">
    <property type="protein sequence ID" value="KAF1686199.1"/>
    <property type="molecule type" value="Genomic_DNA"/>
</dbReference>
<evidence type="ECO:0000256" key="1">
    <source>
        <dbReference type="SAM" id="MobiDB-lite"/>
    </source>
</evidence>
<feature type="chain" id="PRO_5031253810" evidence="2">
    <location>
        <begin position="27"/>
        <end position="90"/>
    </location>
</feature>
<dbReference type="AlphaFoldDB" id="A0A7V8K6R3"/>
<reference evidence="3 4" key="1">
    <citation type="submission" date="2017-10" db="EMBL/GenBank/DDBJ databases">
        <title>Whole genome sequencing of Pseudoxanthomonas broegbernensis DSM 12573(T).</title>
        <authorList>
            <person name="Kumar S."/>
            <person name="Bansal K."/>
            <person name="Kaur A."/>
            <person name="Patil P."/>
            <person name="Sharma S."/>
            <person name="Patil P.B."/>
        </authorList>
    </citation>
    <scope>NUCLEOTIDE SEQUENCE [LARGE SCALE GENOMIC DNA]</scope>
    <source>
        <strain evidence="3 4">DSM 12573</strain>
    </source>
</reference>
<feature type="compositionally biased region" description="Low complexity" evidence="1">
    <location>
        <begin position="29"/>
        <end position="42"/>
    </location>
</feature>